<dbReference type="AlphaFoldDB" id="A0A2M8EMK1"/>
<dbReference type="InterPro" id="IPR036390">
    <property type="entry name" value="WH_DNA-bd_sf"/>
</dbReference>
<evidence type="ECO:0000256" key="1">
    <source>
        <dbReference type="SAM" id="Coils"/>
    </source>
</evidence>
<comment type="caution">
    <text evidence="2">The sequence shown here is derived from an EMBL/GenBank/DDBJ whole genome shotgun (WGS) entry which is preliminary data.</text>
</comment>
<dbReference type="InterPro" id="IPR029057">
    <property type="entry name" value="PRTase-like"/>
</dbReference>
<organism evidence="2 3">
    <name type="scientific">candidate division WWE3 bacterium CG_4_9_14_0_2_um_filter_35_11</name>
    <dbReference type="NCBI Taxonomy" id="1975077"/>
    <lineage>
        <taxon>Bacteria</taxon>
        <taxon>Katanobacteria</taxon>
    </lineage>
</organism>
<evidence type="ECO:0008006" key="4">
    <source>
        <dbReference type="Google" id="ProtNLM"/>
    </source>
</evidence>
<protein>
    <recommendedName>
        <fullName evidence="4">Helix-turn-helix type 11 domain-containing protein</fullName>
    </recommendedName>
</protein>
<dbReference type="Proteomes" id="UP000229756">
    <property type="component" value="Unassembled WGS sequence"/>
</dbReference>
<evidence type="ECO:0000313" key="2">
    <source>
        <dbReference type="EMBL" id="PJC23974.1"/>
    </source>
</evidence>
<dbReference type="SUPFAM" id="SSF46785">
    <property type="entry name" value="Winged helix' DNA-binding domain"/>
    <property type="match status" value="1"/>
</dbReference>
<evidence type="ECO:0000313" key="3">
    <source>
        <dbReference type="Proteomes" id="UP000229756"/>
    </source>
</evidence>
<feature type="coiled-coil region" evidence="1">
    <location>
        <begin position="238"/>
        <end position="265"/>
    </location>
</feature>
<sequence>MQISSEAQNVLEAIKKFQPVRPNLLVENLGISEKTIYKHLARLLSENLVTKIDSNGKSFYLINQKSRDINIDPLNLADLLIEQNYIYVSPSGEMIRGLMGLHEWCIKNNTSFEKQKSLYATRLKDLGKLKRDGLISAKKRILSGTEKVFLNDVFFSDFYTFDHFGKTKLGQLIYVAKTSQNIDLIREISANIKPSILKLIEEYNIQQVCFIPPTIDRKIQIMDELKKSLNLDLTEIKIEKVTSKTKVAQKTLRKLEDRIANARTTMAVDPNQKITGNVLMIDDATGSGATLNETAKKILNITNAKIKIIGYTVVGSFKGFDVISEI</sequence>
<keyword evidence="1" id="KW-0175">Coiled coil</keyword>
<dbReference type="InterPro" id="IPR036388">
    <property type="entry name" value="WH-like_DNA-bd_sf"/>
</dbReference>
<dbReference type="EMBL" id="PFSJ01000005">
    <property type="protein sequence ID" value="PJC23974.1"/>
    <property type="molecule type" value="Genomic_DNA"/>
</dbReference>
<accession>A0A2M8EMK1</accession>
<dbReference type="SUPFAM" id="SSF53271">
    <property type="entry name" value="PRTase-like"/>
    <property type="match status" value="1"/>
</dbReference>
<name>A0A2M8EMK1_UNCKA</name>
<reference evidence="3" key="1">
    <citation type="submission" date="2017-09" db="EMBL/GenBank/DDBJ databases">
        <title>Depth-based differentiation of microbial function through sediment-hosted aquifers and enrichment of novel symbionts in the deep terrestrial subsurface.</title>
        <authorList>
            <person name="Probst A.J."/>
            <person name="Ladd B."/>
            <person name="Jarett J.K."/>
            <person name="Geller-Mcgrath D.E."/>
            <person name="Sieber C.M.K."/>
            <person name="Emerson J.B."/>
            <person name="Anantharaman K."/>
            <person name="Thomas B.C."/>
            <person name="Malmstrom R."/>
            <person name="Stieglmeier M."/>
            <person name="Klingl A."/>
            <person name="Woyke T."/>
            <person name="Ryan C.M."/>
            <person name="Banfield J.F."/>
        </authorList>
    </citation>
    <scope>NUCLEOTIDE SEQUENCE [LARGE SCALE GENOMIC DNA]</scope>
</reference>
<proteinExistence type="predicted"/>
<gene>
    <name evidence="2" type="ORF">CO058_00590</name>
</gene>
<dbReference type="Gene3D" id="1.10.10.10">
    <property type="entry name" value="Winged helix-like DNA-binding domain superfamily/Winged helix DNA-binding domain"/>
    <property type="match status" value="1"/>
</dbReference>